<dbReference type="InterPro" id="IPR052095">
    <property type="entry name" value="UNC-13_domain"/>
</dbReference>
<dbReference type="SUPFAM" id="SSF49562">
    <property type="entry name" value="C2 domain (Calcium/lipid-binding domain, CaLB)"/>
    <property type="match status" value="2"/>
</dbReference>
<dbReference type="GO" id="GO:0005770">
    <property type="term" value="C:late endosome"/>
    <property type="evidence" value="ECO:0007669"/>
    <property type="project" value="UniProtKB-SubCell"/>
</dbReference>
<feature type="domain" description="C2" evidence="9">
    <location>
        <begin position="763"/>
        <end position="916"/>
    </location>
</feature>
<evidence type="ECO:0000256" key="1">
    <source>
        <dbReference type="ARBA" id="ARBA00004172"/>
    </source>
</evidence>
<reference evidence="12 13" key="1">
    <citation type="submission" date="2019-04" db="EMBL/GenBank/DDBJ databases">
        <title>The sequence and de novo assembly of Takifugu bimaculatus genome using PacBio and Hi-C technologies.</title>
        <authorList>
            <person name="Xu P."/>
            <person name="Liu B."/>
            <person name="Zhou Z."/>
        </authorList>
    </citation>
    <scope>NUCLEOTIDE SEQUENCE [LARGE SCALE GENOMIC DNA]</scope>
    <source>
        <strain evidence="12">TB-2018</strain>
        <tissue evidence="12">Muscle</tissue>
    </source>
</reference>
<dbReference type="PANTHER" id="PTHR45999">
    <property type="entry name" value="UNC-13-4A, ISOFORM B"/>
    <property type="match status" value="1"/>
</dbReference>
<evidence type="ECO:0000256" key="6">
    <source>
        <dbReference type="ARBA" id="ARBA00022490"/>
    </source>
</evidence>
<dbReference type="Pfam" id="PF06292">
    <property type="entry name" value="MUN"/>
    <property type="match status" value="1"/>
</dbReference>
<dbReference type="Proteomes" id="UP000516260">
    <property type="component" value="Chromosome 1"/>
</dbReference>
<dbReference type="PROSITE" id="PS51258">
    <property type="entry name" value="MHD1"/>
    <property type="match status" value="1"/>
</dbReference>
<dbReference type="Gene3D" id="1.10.357.50">
    <property type="match status" value="1"/>
</dbReference>
<accession>A0A4Z2CJ17</accession>
<dbReference type="GO" id="GO:0006887">
    <property type="term" value="P:exocytosis"/>
    <property type="evidence" value="ECO:0007669"/>
    <property type="project" value="UniProtKB-KW"/>
</dbReference>
<protein>
    <recommendedName>
        <fullName evidence="14">C2 domain-containing protein</fullName>
    </recommendedName>
</protein>
<dbReference type="PROSITE" id="PS51259">
    <property type="entry name" value="MHD2"/>
    <property type="match status" value="1"/>
</dbReference>
<dbReference type="InterPro" id="IPR000008">
    <property type="entry name" value="C2_dom"/>
</dbReference>
<dbReference type="InterPro" id="IPR014772">
    <property type="entry name" value="Munc13_dom-2"/>
</dbReference>
<evidence type="ECO:0000256" key="8">
    <source>
        <dbReference type="SAM" id="MobiDB-lite"/>
    </source>
</evidence>
<dbReference type="PROSITE" id="PS50004">
    <property type="entry name" value="C2"/>
    <property type="match status" value="1"/>
</dbReference>
<feature type="region of interest" description="Disordered" evidence="8">
    <location>
        <begin position="953"/>
        <end position="990"/>
    </location>
</feature>
<dbReference type="PANTHER" id="PTHR45999:SF3">
    <property type="entry name" value="PROTEIN UNC-13 HOMOLOG D"/>
    <property type="match status" value="1"/>
</dbReference>
<evidence type="ECO:0000259" key="10">
    <source>
        <dbReference type="PROSITE" id="PS51258"/>
    </source>
</evidence>
<organism evidence="12 13">
    <name type="scientific">Takifugu bimaculatus</name>
    <dbReference type="NCBI Taxonomy" id="433685"/>
    <lineage>
        <taxon>Eukaryota</taxon>
        <taxon>Metazoa</taxon>
        <taxon>Chordata</taxon>
        <taxon>Craniata</taxon>
        <taxon>Vertebrata</taxon>
        <taxon>Euteleostomi</taxon>
        <taxon>Actinopterygii</taxon>
        <taxon>Neopterygii</taxon>
        <taxon>Teleostei</taxon>
        <taxon>Neoteleostei</taxon>
        <taxon>Acanthomorphata</taxon>
        <taxon>Eupercaria</taxon>
        <taxon>Tetraodontiformes</taxon>
        <taxon>Tetradontoidea</taxon>
        <taxon>Tetraodontidae</taxon>
        <taxon>Takifugu</taxon>
    </lineage>
</organism>
<evidence type="ECO:0000259" key="11">
    <source>
        <dbReference type="PROSITE" id="PS51259"/>
    </source>
</evidence>
<keyword evidence="13" id="KW-1185">Reference proteome</keyword>
<feature type="domain" description="MHD1" evidence="10">
    <location>
        <begin position="404"/>
        <end position="526"/>
    </location>
</feature>
<name>A0A4Z2CJ17_9TELE</name>
<comment type="similarity">
    <text evidence="4">Belongs to the unc-13 family.</text>
</comment>
<evidence type="ECO:0000313" key="12">
    <source>
        <dbReference type="EMBL" id="TNN04212.1"/>
    </source>
</evidence>
<dbReference type="Pfam" id="PF00168">
    <property type="entry name" value="C2"/>
    <property type="match status" value="2"/>
</dbReference>
<comment type="caution">
    <text evidence="12">The sequence shown here is derived from an EMBL/GenBank/DDBJ whole genome shotgun (WGS) entry which is preliminary data.</text>
</comment>
<comment type="subcellular location">
    <subcellularLocation>
        <location evidence="2">Cytoplasm</location>
    </subcellularLocation>
    <subcellularLocation>
        <location evidence="3">Late endosome</location>
    </subcellularLocation>
    <subcellularLocation>
        <location evidence="1">Recycling endosome</location>
    </subcellularLocation>
</comment>
<evidence type="ECO:0000256" key="3">
    <source>
        <dbReference type="ARBA" id="ARBA00004603"/>
    </source>
</evidence>
<keyword evidence="7" id="KW-0967">Endosome</keyword>
<dbReference type="GO" id="GO:0070382">
    <property type="term" value="C:exocytic vesicle"/>
    <property type="evidence" value="ECO:0007669"/>
    <property type="project" value="TreeGrafter"/>
</dbReference>
<evidence type="ECO:0000256" key="7">
    <source>
        <dbReference type="ARBA" id="ARBA00022753"/>
    </source>
</evidence>
<proteinExistence type="inferred from homology"/>
<dbReference type="AlphaFoldDB" id="A0A4Z2CJ17"/>
<dbReference type="GO" id="GO:0055037">
    <property type="term" value="C:recycling endosome"/>
    <property type="evidence" value="ECO:0007669"/>
    <property type="project" value="UniProtKB-SubCell"/>
</dbReference>
<evidence type="ECO:0000256" key="5">
    <source>
        <dbReference type="ARBA" id="ARBA00022483"/>
    </source>
</evidence>
<dbReference type="InterPro" id="IPR014770">
    <property type="entry name" value="Munc13_1"/>
</dbReference>
<sequence length="990" mass="113824">MSMQNEHQSAEDKPQQTPEKAFGMTEQEHDALLKKVENSEPPVYCLMATVKEAKGILGKDISGFSDPYCLLTIMEDEDESRTYLSRTKPSKSVVKDAVSVEKIYQTDIKELHCIEDNWYDLEPRTETYPDRGQCHLQLKFIHKSRDGSLSAGRSAYINYSGILQQFTSGPWKGELCGEAQTLLEFYATQNDLSPFLQDLAKWVAYSKLYQRLEVDSSVLFQQLTSIEYHWHQQELPYLQKQELGDSLHGLLQYGLCLVAKYRDIFPPTSTATPKLYTLLRILAQICKTKAFQKMNPAEFDLRDEVKEAVLTGTEEWFSIKKGLHQPMTKDLSEIVDALSRFIGEVQEDVKHNKDVWNRVFVSAVQVDSFTVIYKKLDSLLAKEVRENLSLIKGHMEQKLANSLFLVYQSLQNIQKDKAFLQKRGILELTNFQEDFREALPYWLNQEFSTTQERVERAVQVDQLHPLQTGATPIKHSSSAVDLVSCIQPICQLWEKLSWPDPEEAFMLMVKITEDVCKIVVNYCQILKRKVWLLSENSDHGSAINMLCVVVNDLEYLRSVIARLPTELKWAVLRDQTQNVIGESQFNNTLPLQLEQAQSFLCREIRSALDTLGKKLNTDVESHVRSMSTRQRLPSMSTEDAVAPLMRHLEKELGYMNENLVQENFNSLLTPLWENSVRILHQMATQHPQQAQFMVYCQRLLYTLQCMEQCFYAEGNGLTLNTLHSEDYKALKTYLTHNCLSSQQLVEKFLENKISEQEGYSGEKYGAVTLLVSYRKSDYMLHVEVLNAVNLLPMDSNGNTHSTVVHMIIMVVKRWYNKLCLMLLSGLSDPFVQLCLEPNHVFPMVETRCTQVKRCDLNPLFDEEFEFMVFPDQCLAPGACLVVTVLDHDKLKRDDFEGEAFLALKDVPGVRGIKEENEVPAQPDVKPEQIRLRLMHPKPNEDSFLRLLESRKGERASQAFLKKRRQRERQSQESKQVNGLDGRLVSVNSGL</sequence>
<dbReference type="CDD" id="cd04009">
    <property type="entry name" value="C2B_Munc13-like"/>
    <property type="match status" value="1"/>
</dbReference>
<dbReference type="Gene3D" id="2.60.40.150">
    <property type="entry name" value="C2 domain"/>
    <property type="match status" value="2"/>
</dbReference>
<feature type="domain" description="MHD2" evidence="11">
    <location>
        <begin position="638"/>
        <end position="748"/>
    </location>
</feature>
<evidence type="ECO:0008006" key="14">
    <source>
        <dbReference type="Google" id="ProtNLM"/>
    </source>
</evidence>
<evidence type="ECO:0000259" key="9">
    <source>
        <dbReference type="PROSITE" id="PS50004"/>
    </source>
</evidence>
<dbReference type="SMART" id="SM00239">
    <property type="entry name" value="C2"/>
    <property type="match status" value="1"/>
</dbReference>
<evidence type="ECO:0000256" key="2">
    <source>
        <dbReference type="ARBA" id="ARBA00004496"/>
    </source>
</evidence>
<keyword evidence="5" id="KW-0268">Exocytosis</keyword>
<dbReference type="InterPro" id="IPR010439">
    <property type="entry name" value="MUN_dom"/>
</dbReference>
<gene>
    <name evidence="12" type="ORF">fugu_001241</name>
</gene>
<dbReference type="EMBL" id="SWLE01000001">
    <property type="protein sequence ID" value="TNN04212.1"/>
    <property type="molecule type" value="Genomic_DNA"/>
</dbReference>
<dbReference type="Gene3D" id="1.20.58.1100">
    <property type="match status" value="1"/>
</dbReference>
<evidence type="ECO:0000313" key="13">
    <source>
        <dbReference type="Proteomes" id="UP000516260"/>
    </source>
</evidence>
<keyword evidence="6" id="KW-0963">Cytoplasm</keyword>
<feature type="region of interest" description="Disordered" evidence="8">
    <location>
        <begin position="1"/>
        <end position="20"/>
    </location>
</feature>
<dbReference type="InterPro" id="IPR035892">
    <property type="entry name" value="C2_domain_sf"/>
</dbReference>
<evidence type="ECO:0000256" key="4">
    <source>
        <dbReference type="ARBA" id="ARBA00005823"/>
    </source>
</evidence>